<feature type="transmembrane region" description="Helical" evidence="5">
    <location>
        <begin position="231"/>
        <end position="249"/>
    </location>
</feature>
<evidence type="ECO:0000256" key="2">
    <source>
        <dbReference type="ARBA" id="ARBA00022692"/>
    </source>
</evidence>
<proteinExistence type="predicted"/>
<evidence type="ECO:0000256" key="4">
    <source>
        <dbReference type="ARBA" id="ARBA00023136"/>
    </source>
</evidence>
<feature type="transmembrane region" description="Helical" evidence="5">
    <location>
        <begin position="156"/>
        <end position="180"/>
    </location>
</feature>
<dbReference type="PANTHER" id="PTHR10361">
    <property type="entry name" value="SODIUM-BILE ACID COTRANSPORTER"/>
    <property type="match status" value="1"/>
</dbReference>
<reference evidence="6 7" key="1">
    <citation type="submission" date="2017-11" db="EMBL/GenBank/DDBJ databases">
        <authorList>
            <person name="Lechat P."/>
        </authorList>
    </citation>
    <scope>NUCLEOTIDE SEQUENCE [LARGE SCALE GENOMIC DNA]</scope>
    <source>
        <strain evidence="6">L495</strain>
    </source>
</reference>
<feature type="transmembrane region" description="Helical" evidence="5">
    <location>
        <begin position="129"/>
        <end position="149"/>
    </location>
</feature>
<feature type="transmembrane region" description="Helical" evidence="5">
    <location>
        <begin position="255"/>
        <end position="281"/>
    </location>
</feature>
<dbReference type="GO" id="GO:0016020">
    <property type="term" value="C:membrane"/>
    <property type="evidence" value="ECO:0007669"/>
    <property type="project" value="UniProtKB-SubCell"/>
</dbReference>
<keyword evidence="3 5" id="KW-1133">Transmembrane helix</keyword>
<protein>
    <submittedName>
        <fullName evidence="6">Sodium Bile acid symporter family protein</fullName>
    </submittedName>
</protein>
<dbReference type="Proteomes" id="UP000234460">
    <property type="component" value="Chromosome LMANV2"/>
</dbReference>
<feature type="transmembrane region" description="Helical" evidence="5">
    <location>
        <begin position="100"/>
        <end position="123"/>
    </location>
</feature>
<dbReference type="InterPro" id="IPR038770">
    <property type="entry name" value="Na+/solute_symporter_sf"/>
</dbReference>
<gene>
    <name evidence="6" type="ORF">LMANV2_210009</name>
</gene>
<dbReference type="AlphaFoldDB" id="A0AAQ1NZ01"/>
<comment type="caution">
    <text evidence="6">The sequence shown here is derived from an EMBL/GenBank/DDBJ whole genome shotgun (WGS) entry which is preliminary data.</text>
</comment>
<dbReference type="InterPro" id="IPR002657">
    <property type="entry name" value="BilAc:Na_symport/Acr3"/>
</dbReference>
<sequence length="348" mass="38221">MITRIHKTIRIIAHAFLKPAFEKDFYGIIIQEVKLKEFKNSVDLLSKLQYKVRNKNRSQTMESNLLTTVFLPIALGIIMLGMGMSLTVEDFKRIFVLPKAVITGLILQLFLLPLTGWFIANVFKLPSELSVGLMILAICPGGATSNLITHLAKGDVALSITLTAITSCITVLSIPFLLNISMHHFLGSGQMIKLNIPQTILQIFMITVLPVSIGMILNSKKPELSRKFEKTVKVLSGIFLVLIILGAIVRERQNIIPYFIQVGPASLALNLITMFLGYLGATLMKVTHPQRTSITIEVGIQNGTLGITIASAILNNPTMAIPSAIYSLIMFATGAIFSIWTNKSSNPT</sequence>
<feature type="transmembrane region" description="Helical" evidence="5">
    <location>
        <begin position="320"/>
        <end position="340"/>
    </location>
</feature>
<comment type="subcellular location">
    <subcellularLocation>
        <location evidence="1">Membrane</location>
        <topology evidence="1">Multi-pass membrane protein</topology>
    </subcellularLocation>
</comment>
<dbReference type="PANTHER" id="PTHR10361:SF24">
    <property type="entry name" value="P3 PROTEIN"/>
    <property type="match status" value="1"/>
</dbReference>
<evidence type="ECO:0000256" key="1">
    <source>
        <dbReference type="ARBA" id="ARBA00004141"/>
    </source>
</evidence>
<organism evidence="6 7">
    <name type="scientific">Leptospira interrogans serovar Manilae</name>
    <dbReference type="NCBI Taxonomy" id="214675"/>
    <lineage>
        <taxon>Bacteria</taxon>
        <taxon>Pseudomonadati</taxon>
        <taxon>Spirochaetota</taxon>
        <taxon>Spirochaetia</taxon>
        <taxon>Leptospirales</taxon>
        <taxon>Leptospiraceae</taxon>
        <taxon>Leptospira</taxon>
    </lineage>
</organism>
<evidence type="ECO:0000256" key="3">
    <source>
        <dbReference type="ARBA" id="ARBA00022989"/>
    </source>
</evidence>
<keyword evidence="4 5" id="KW-0472">Membrane</keyword>
<evidence type="ECO:0000313" key="6">
    <source>
        <dbReference type="EMBL" id="SOR60783.1"/>
    </source>
</evidence>
<name>A0AAQ1NZ01_LEPIR</name>
<keyword evidence="2 5" id="KW-0812">Transmembrane</keyword>
<feature type="transmembrane region" description="Helical" evidence="5">
    <location>
        <begin position="200"/>
        <end position="219"/>
    </location>
</feature>
<dbReference type="InterPro" id="IPR004710">
    <property type="entry name" value="Bilac:Na_transpt"/>
</dbReference>
<dbReference type="Gene3D" id="1.20.1530.20">
    <property type="match status" value="1"/>
</dbReference>
<accession>A0AAQ1NZ01</accession>
<dbReference type="Pfam" id="PF01758">
    <property type="entry name" value="SBF"/>
    <property type="match status" value="1"/>
</dbReference>
<feature type="transmembrane region" description="Helical" evidence="5">
    <location>
        <begin position="65"/>
        <end position="88"/>
    </location>
</feature>
<dbReference type="EMBL" id="OEJX01000014">
    <property type="protein sequence ID" value="SOR60783.1"/>
    <property type="molecule type" value="Genomic_DNA"/>
</dbReference>
<evidence type="ECO:0000256" key="5">
    <source>
        <dbReference type="SAM" id="Phobius"/>
    </source>
</evidence>
<evidence type="ECO:0000313" key="7">
    <source>
        <dbReference type="Proteomes" id="UP000234460"/>
    </source>
</evidence>